<gene>
    <name evidence="1" type="ORF">PXEA_LOCUS27974</name>
</gene>
<comment type="caution">
    <text evidence="1">The sequence shown here is derived from an EMBL/GenBank/DDBJ whole genome shotgun (WGS) entry which is preliminary data.</text>
</comment>
<keyword evidence="2" id="KW-1185">Reference proteome</keyword>
<dbReference type="AlphaFoldDB" id="A0A448XDY9"/>
<name>A0A448XDY9_9PLAT</name>
<organism evidence="1 2">
    <name type="scientific">Protopolystoma xenopodis</name>
    <dbReference type="NCBI Taxonomy" id="117903"/>
    <lineage>
        <taxon>Eukaryota</taxon>
        <taxon>Metazoa</taxon>
        <taxon>Spiralia</taxon>
        <taxon>Lophotrochozoa</taxon>
        <taxon>Platyhelminthes</taxon>
        <taxon>Monogenea</taxon>
        <taxon>Polyopisthocotylea</taxon>
        <taxon>Polystomatidea</taxon>
        <taxon>Polystomatidae</taxon>
        <taxon>Protopolystoma</taxon>
    </lineage>
</organism>
<evidence type="ECO:0000313" key="1">
    <source>
        <dbReference type="EMBL" id="VEL34534.1"/>
    </source>
</evidence>
<accession>A0A448XDY9</accession>
<dbReference type="EMBL" id="CAAALY010247860">
    <property type="protein sequence ID" value="VEL34534.1"/>
    <property type="molecule type" value="Genomic_DNA"/>
</dbReference>
<reference evidence="1" key="1">
    <citation type="submission" date="2018-11" db="EMBL/GenBank/DDBJ databases">
        <authorList>
            <consortium name="Pathogen Informatics"/>
        </authorList>
    </citation>
    <scope>NUCLEOTIDE SEQUENCE</scope>
</reference>
<evidence type="ECO:0000313" key="2">
    <source>
        <dbReference type="Proteomes" id="UP000784294"/>
    </source>
</evidence>
<proteinExistence type="predicted"/>
<dbReference type="Proteomes" id="UP000784294">
    <property type="component" value="Unassembled WGS sequence"/>
</dbReference>
<protein>
    <submittedName>
        <fullName evidence="1">Uncharacterized protein</fullName>
    </submittedName>
</protein>
<sequence>MSLLLLYPEQPLPGHLKPDCWPFGRVTALKPKPRAVQSSQGRSIRS</sequence>